<gene>
    <name evidence="2" type="ORF">CGI_10013356</name>
</gene>
<feature type="compositionally biased region" description="Basic and acidic residues" evidence="1">
    <location>
        <begin position="31"/>
        <end position="55"/>
    </location>
</feature>
<evidence type="ECO:0000313" key="2">
    <source>
        <dbReference type="EMBL" id="EKC39419.1"/>
    </source>
</evidence>
<name>K1R775_MAGGI</name>
<evidence type="ECO:0000256" key="1">
    <source>
        <dbReference type="SAM" id="MobiDB-lite"/>
    </source>
</evidence>
<protein>
    <submittedName>
        <fullName evidence="2">Uncharacterized protein</fullName>
    </submittedName>
</protein>
<feature type="region of interest" description="Disordered" evidence="1">
    <location>
        <begin position="16"/>
        <end position="55"/>
    </location>
</feature>
<dbReference type="AlphaFoldDB" id="K1R775"/>
<accession>K1R775</accession>
<reference evidence="2" key="1">
    <citation type="journal article" date="2012" name="Nature">
        <title>The oyster genome reveals stress adaptation and complexity of shell formation.</title>
        <authorList>
            <person name="Zhang G."/>
            <person name="Fang X."/>
            <person name="Guo X."/>
            <person name="Li L."/>
            <person name="Luo R."/>
            <person name="Xu F."/>
            <person name="Yang P."/>
            <person name="Zhang L."/>
            <person name="Wang X."/>
            <person name="Qi H."/>
            <person name="Xiong Z."/>
            <person name="Que H."/>
            <person name="Xie Y."/>
            <person name="Holland P.W."/>
            <person name="Paps J."/>
            <person name="Zhu Y."/>
            <person name="Wu F."/>
            <person name="Chen Y."/>
            <person name="Wang J."/>
            <person name="Peng C."/>
            <person name="Meng J."/>
            <person name="Yang L."/>
            <person name="Liu J."/>
            <person name="Wen B."/>
            <person name="Zhang N."/>
            <person name="Huang Z."/>
            <person name="Zhu Q."/>
            <person name="Feng Y."/>
            <person name="Mount A."/>
            <person name="Hedgecock D."/>
            <person name="Xu Z."/>
            <person name="Liu Y."/>
            <person name="Domazet-Loso T."/>
            <person name="Du Y."/>
            <person name="Sun X."/>
            <person name="Zhang S."/>
            <person name="Liu B."/>
            <person name="Cheng P."/>
            <person name="Jiang X."/>
            <person name="Li J."/>
            <person name="Fan D."/>
            <person name="Wang W."/>
            <person name="Fu W."/>
            <person name="Wang T."/>
            <person name="Wang B."/>
            <person name="Zhang J."/>
            <person name="Peng Z."/>
            <person name="Li Y."/>
            <person name="Li N."/>
            <person name="Wang J."/>
            <person name="Chen M."/>
            <person name="He Y."/>
            <person name="Tan F."/>
            <person name="Song X."/>
            <person name="Zheng Q."/>
            <person name="Huang R."/>
            <person name="Yang H."/>
            <person name="Du X."/>
            <person name="Chen L."/>
            <person name="Yang M."/>
            <person name="Gaffney P.M."/>
            <person name="Wang S."/>
            <person name="Luo L."/>
            <person name="She Z."/>
            <person name="Ming Y."/>
            <person name="Huang W."/>
            <person name="Zhang S."/>
            <person name="Huang B."/>
            <person name="Zhang Y."/>
            <person name="Qu T."/>
            <person name="Ni P."/>
            <person name="Miao G."/>
            <person name="Wang J."/>
            <person name="Wang Q."/>
            <person name="Steinberg C.E."/>
            <person name="Wang H."/>
            <person name="Li N."/>
            <person name="Qian L."/>
            <person name="Zhang G."/>
            <person name="Li Y."/>
            <person name="Yang H."/>
            <person name="Liu X."/>
            <person name="Wang J."/>
            <person name="Yin Y."/>
            <person name="Wang J."/>
        </authorList>
    </citation>
    <scope>NUCLEOTIDE SEQUENCE [LARGE SCALE GENOMIC DNA]</scope>
    <source>
        <strain evidence="2">05x7-T-G4-1.051#20</strain>
    </source>
</reference>
<proteinExistence type="predicted"/>
<sequence>MYTLWLVYSTTSAVMTSWPAPTDANSNNAQDADRTPNSEDAKSHEDDSTPEGHTDKHRCSCLLFCHYNSNISFYYPSTHSFNITSNNVIIFLFFTISSAATGAY</sequence>
<dbReference type="EMBL" id="JH818754">
    <property type="protein sequence ID" value="EKC39419.1"/>
    <property type="molecule type" value="Genomic_DNA"/>
</dbReference>
<dbReference type="InParanoid" id="K1R775"/>
<organism evidence="2">
    <name type="scientific">Magallana gigas</name>
    <name type="common">Pacific oyster</name>
    <name type="synonym">Crassostrea gigas</name>
    <dbReference type="NCBI Taxonomy" id="29159"/>
    <lineage>
        <taxon>Eukaryota</taxon>
        <taxon>Metazoa</taxon>
        <taxon>Spiralia</taxon>
        <taxon>Lophotrochozoa</taxon>
        <taxon>Mollusca</taxon>
        <taxon>Bivalvia</taxon>
        <taxon>Autobranchia</taxon>
        <taxon>Pteriomorphia</taxon>
        <taxon>Ostreida</taxon>
        <taxon>Ostreoidea</taxon>
        <taxon>Ostreidae</taxon>
        <taxon>Magallana</taxon>
    </lineage>
</organism>
<dbReference type="HOGENOM" id="CLU_2252619_0_0_1"/>